<feature type="region of interest" description="Disordered" evidence="1">
    <location>
        <begin position="69"/>
        <end position="99"/>
    </location>
</feature>
<dbReference type="EMBL" id="BK016090">
    <property type="protein sequence ID" value="DAF93960.1"/>
    <property type="molecule type" value="Genomic_DNA"/>
</dbReference>
<organism evidence="2">
    <name type="scientific">Myoviridae sp. ctu2j3</name>
    <dbReference type="NCBI Taxonomy" id="2825197"/>
    <lineage>
        <taxon>Viruses</taxon>
        <taxon>Duplodnaviria</taxon>
        <taxon>Heunggongvirae</taxon>
        <taxon>Uroviricota</taxon>
        <taxon>Caudoviricetes</taxon>
    </lineage>
</organism>
<dbReference type="InterPro" id="IPR021513">
    <property type="entry name" value="Phage_RSL1_Orf186"/>
</dbReference>
<name>A0A8S5UHK2_9CAUD</name>
<evidence type="ECO:0000313" key="2">
    <source>
        <dbReference type="EMBL" id="DAF93960.1"/>
    </source>
</evidence>
<accession>A0A8S5UHK2</accession>
<sequence length="99" mass="10910">MAVEIQAANRLVASEKWSHDVHTKKHPPEGKFADGSAESIAEWAERSHNGNIGKAIQSISFYLNRGGKNLSDEQKSKVEHAKGILERKHAKAGGEHKKD</sequence>
<protein>
    <submittedName>
        <fullName evidence="2">Uncharacterized protein</fullName>
    </submittedName>
</protein>
<evidence type="ECO:0000256" key="1">
    <source>
        <dbReference type="SAM" id="MobiDB-lite"/>
    </source>
</evidence>
<feature type="compositionally biased region" description="Basic and acidic residues" evidence="1">
    <location>
        <begin position="70"/>
        <end position="99"/>
    </location>
</feature>
<dbReference type="Pfam" id="PF11373">
    <property type="entry name" value="DUF3175"/>
    <property type="match status" value="1"/>
</dbReference>
<dbReference type="EMBL" id="BK016090">
    <property type="protein sequence ID" value="DAF93945.1"/>
    <property type="molecule type" value="Genomic_DNA"/>
</dbReference>
<proteinExistence type="predicted"/>
<reference evidence="2" key="1">
    <citation type="journal article" date="2021" name="Proc. Natl. Acad. Sci. U.S.A.">
        <title>A Catalog of Tens of Thousands of Viruses from Human Metagenomes Reveals Hidden Associations with Chronic Diseases.</title>
        <authorList>
            <person name="Tisza M.J."/>
            <person name="Buck C.B."/>
        </authorList>
    </citation>
    <scope>NUCLEOTIDE SEQUENCE</scope>
    <source>
        <strain evidence="2">Ctu2j3</strain>
    </source>
</reference>